<accession>A0AA39GXG5</accession>
<evidence type="ECO:0000313" key="2">
    <source>
        <dbReference type="EMBL" id="KAK0395301.1"/>
    </source>
</evidence>
<dbReference type="Proteomes" id="UP001175271">
    <property type="component" value="Unassembled WGS sequence"/>
</dbReference>
<reference evidence="2" key="1">
    <citation type="submission" date="2023-06" db="EMBL/GenBank/DDBJ databases">
        <title>Genomic analysis of the entomopathogenic nematode Steinernema hermaphroditum.</title>
        <authorList>
            <person name="Schwarz E.M."/>
            <person name="Heppert J.K."/>
            <person name="Baniya A."/>
            <person name="Schwartz H.T."/>
            <person name="Tan C.-H."/>
            <person name="Antoshechkin I."/>
            <person name="Sternberg P.W."/>
            <person name="Goodrich-Blair H."/>
            <person name="Dillman A.R."/>
        </authorList>
    </citation>
    <scope>NUCLEOTIDE SEQUENCE</scope>
    <source>
        <strain evidence="2">PS9179</strain>
        <tissue evidence="2">Whole animal</tissue>
    </source>
</reference>
<comment type="caution">
    <text evidence="2">The sequence shown here is derived from an EMBL/GenBank/DDBJ whole genome shotgun (WGS) entry which is preliminary data.</text>
</comment>
<name>A0AA39GXG5_9BILA</name>
<feature type="compositionally biased region" description="Polar residues" evidence="1">
    <location>
        <begin position="17"/>
        <end position="29"/>
    </location>
</feature>
<feature type="compositionally biased region" description="Polar residues" evidence="1">
    <location>
        <begin position="69"/>
        <end position="85"/>
    </location>
</feature>
<organism evidence="2 3">
    <name type="scientific">Steinernema hermaphroditum</name>
    <dbReference type="NCBI Taxonomy" id="289476"/>
    <lineage>
        <taxon>Eukaryota</taxon>
        <taxon>Metazoa</taxon>
        <taxon>Ecdysozoa</taxon>
        <taxon>Nematoda</taxon>
        <taxon>Chromadorea</taxon>
        <taxon>Rhabditida</taxon>
        <taxon>Tylenchina</taxon>
        <taxon>Panagrolaimomorpha</taxon>
        <taxon>Strongyloidoidea</taxon>
        <taxon>Steinernematidae</taxon>
        <taxon>Steinernema</taxon>
    </lineage>
</organism>
<feature type="region of interest" description="Disordered" evidence="1">
    <location>
        <begin position="1"/>
        <end position="87"/>
    </location>
</feature>
<evidence type="ECO:0000256" key="1">
    <source>
        <dbReference type="SAM" id="MobiDB-lite"/>
    </source>
</evidence>
<evidence type="ECO:0000313" key="3">
    <source>
        <dbReference type="Proteomes" id="UP001175271"/>
    </source>
</evidence>
<dbReference type="AlphaFoldDB" id="A0AA39GXG5"/>
<feature type="compositionally biased region" description="Polar residues" evidence="1">
    <location>
        <begin position="38"/>
        <end position="53"/>
    </location>
</feature>
<dbReference type="EMBL" id="JAUCMV010000005">
    <property type="protein sequence ID" value="KAK0395301.1"/>
    <property type="molecule type" value="Genomic_DNA"/>
</dbReference>
<proteinExistence type="predicted"/>
<gene>
    <name evidence="2" type="ORF">QR680_001214</name>
</gene>
<protein>
    <submittedName>
        <fullName evidence="2">Uncharacterized protein</fullName>
    </submittedName>
</protein>
<keyword evidence="3" id="KW-1185">Reference proteome</keyword>
<sequence>MPRGGDYPCRPALYTQPEGTARSTGASNCSDRHGVGRSTMNNTNFLYNRSGSESPPPKKTSYEPPILNHFSSGPGSANNGCSGSGKQIPHEEHVLRLDNHCNQLGYTGLPRMSELMSTTNVDNQQSDRMQNN</sequence>